<dbReference type="EC" id="2.7.10.2" evidence="9"/>
<reference evidence="13" key="1">
    <citation type="submission" date="2022-01" db="EMBL/GenBank/DDBJ databases">
        <title>Genome Sequence Resource for Two Populations of Ditylenchus destructor, the Migratory Endoparasitic Phytonematode.</title>
        <authorList>
            <person name="Zhang H."/>
            <person name="Lin R."/>
            <person name="Xie B."/>
        </authorList>
    </citation>
    <scope>NUCLEOTIDE SEQUENCE</scope>
    <source>
        <strain evidence="13">BazhouSP</strain>
    </source>
</reference>
<sequence length="489" mass="56311">MRENRSPARPRSKQPLEEQEYYHGFLPREDLSHLLKENGDFLVRASEPAKVGLRENILSIMCNKEEITDKESGMKHFVLRKTKRTRRYKLDKISFPTIVALVGHHVDKGTPVTEKFPGSILRNPILRQEWELKHDNIKLLKQLGKGAFGEVKSGKLTLKTGRRVDVAIKCAKAGEVTKENIKELMSEARLMRSFEHPNIVKLYGVAFEREPILIVMELVQGGSLDKYLRKQPTTLDEKLQMVLGASWGLEYLHLRKCIHCDIAARNCLYDDRAKVLKISDFGLSREGNFYQLTVQRKMPVKWLAPETLKTGRFTRETDVFSFGILVWEIYSNASEPYGKMTQAEVQEKVKLGYRMPMPSITPHEVADLITSKCWDEVPEKRCSMTEICNELQQIANLELERQEITREDVSKEDVSREEGTIEEVSREEVSREEVSKEENTKESDRKPPKGRKSKVGKVPAISKGSSKRRPKRGTRNKVDISKIARYRTK</sequence>
<dbReference type="SUPFAM" id="SSF56112">
    <property type="entry name" value="Protein kinase-like (PK-like)"/>
    <property type="match status" value="1"/>
</dbReference>
<dbReference type="Pfam" id="PF00017">
    <property type="entry name" value="SH2"/>
    <property type="match status" value="1"/>
</dbReference>
<name>A0AAD4N387_9BILA</name>
<dbReference type="PROSITE" id="PS50011">
    <property type="entry name" value="PROTEIN_KINASE_DOM"/>
    <property type="match status" value="1"/>
</dbReference>
<dbReference type="PROSITE" id="PS50001">
    <property type="entry name" value="SH2"/>
    <property type="match status" value="1"/>
</dbReference>
<keyword evidence="2 8" id="KW-0547">Nucleotide-binding</keyword>
<dbReference type="FunFam" id="3.30.505.10:FF:000051">
    <property type="entry name" value="Tyrosine-protein kinase"/>
    <property type="match status" value="1"/>
</dbReference>
<dbReference type="InterPro" id="IPR011009">
    <property type="entry name" value="Kinase-like_dom_sf"/>
</dbReference>
<dbReference type="PROSITE" id="PS00107">
    <property type="entry name" value="PROTEIN_KINASE_ATP"/>
    <property type="match status" value="1"/>
</dbReference>
<dbReference type="PRINTS" id="PR00109">
    <property type="entry name" value="TYRKINASE"/>
</dbReference>
<proteinExistence type="inferred from homology"/>
<dbReference type="GO" id="GO:0005524">
    <property type="term" value="F:ATP binding"/>
    <property type="evidence" value="ECO:0007669"/>
    <property type="project" value="UniProtKB-UniRule"/>
</dbReference>
<dbReference type="InterPro" id="IPR035849">
    <property type="entry name" value="Fes/Fps/Fer_SH2"/>
</dbReference>
<evidence type="ECO:0000256" key="8">
    <source>
        <dbReference type="PROSITE-ProRule" id="PRU10141"/>
    </source>
</evidence>
<protein>
    <recommendedName>
        <fullName evidence="9">Tyrosine-protein kinase</fullName>
        <ecNumber evidence="9">2.7.10.2</ecNumber>
    </recommendedName>
</protein>
<feature type="binding site" evidence="8">
    <location>
        <position position="169"/>
    </location>
    <ligand>
        <name>ATP</name>
        <dbReference type="ChEBI" id="CHEBI:30616"/>
    </ligand>
</feature>
<dbReference type="PROSITE" id="PS00109">
    <property type="entry name" value="PROTEIN_KINASE_TYR"/>
    <property type="match status" value="1"/>
</dbReference>
<dbReference type="PANTHER" id="PTHR24418">
    <property type="entry name" value="TYROSINE-PROTEIN KINASE"/>
    <property type="match status" value="1"/>
</dbReference>
<dbReference type="InterPro" id="IPR000719">
    <property type="entry name" value="Prot_kinase_dom"/>
</dbReference>
<gene>
    <name evidence="13" type="ORF">DdX_08395</name>
</gene>
<dbReference type="GO" id="GO:0004715">
    <property type="term" value="F:non-membrane spanning protein tyrosine kinase activity"/>
    <property type="evidence" value="ECO:0007669"/>
    <property type="project" value="UniProtKB-EC"/>
</dbReference>
<feature type="domain" description="SH2" evidence="11">
    <location>
        <begin position="21"/>
        <end position="125"/>
    </location>
</feature>
<dbReference type="Proteomes" id="UP001201812">
    <property type="component" value="Unassembled WGS sequence"/>
</dbReference>
<evidence type="ECO:0000256" key="6">
    <source>
        <dbReference type="ARBA" id="ARBA00051245"/>
    </source>
</evidence>
<evidence type="ECO:0000256" key="5">
    <source>
        <dbReference type="ARBA" id="ARBA00023137"/>
    </source>
</evidence>
<evidence type="ECO:0000259" key="12">
    <source>
        <dbReference type="PROSITE" id="PS50011"/>
    </source>
</evidence>
<keyword evidence="4 8" id="KW-0067">ATP-binding</keyword>
<feature type="domain" description="Protein kinase" evidence="12">
    <location>
        <begin position="137"/>
        <end position="395"/>
    </location>
</feature>
<dbReference type="CDD" id="cd10361">
    <property type="entry name" value="SH2_Fps_family"/>
    <property type="match status" value="1"/>
</dbReference>
<feature type="compositionally biased region" description="Basic residues" evidence="10">
    <location>
        <begin position="465"/>
        <end position="475"/>
    </location>
</feature>
<dbReference type="Gene3D" id="3.30.505.10">
    <property type="entry name" value="SH2 domain"/>
    <property type="match status" value="1"/>
</dbReference>
<dbReference type="SUPFAM" id="SSF55550">
    <property type="entry name" value="SH2 domain"/>
    <property type="match status" value="1"/>
</dbReference>
<evidence type="ECO:0000256" key="1">
    <source>
        <dbReference type="ARBA" id="ARBA00022679"/>
    </source>
</evidence>
<dbReference type="EMBL" id="JAKKPZ010000013">
    <property type="protein sequence ID" value="KAI1714302.1"/>
    <property type="molecule type" value="Genomic_DNA"/>
</dbReference>
<evidence type="ECO:0000256" key="3">
    <source>
        <dbReference type="ARBA" id="ARBA00022777"/>
    </source>
</evidence>
<comment type="similarity">
    <text evidence="9">Belongs to the protein kinase superfamily. Tyr protein kinase family.</text>
</comment>
<accession>A0AAD4N387</accession>
<evidence type="ECO:0000259" key="11">
    <source>
        <dbReference type="PROSITE" id="PS50001"/>
    </source>
</evidence>
<dbReference type="InterPro" id="IPR001245">
    <property type="entry name" value="Ser-Thr/Tyr_kinase_cat_dom"/>
</dbReference>
<dbReference type="SMART" id="SM00252">
    <property type="entry name" value="SH2"/>
    <property type="match status" value="1"/>
</dbReference>
<dbReference type="AlphaFoldDB" id="A0AAD4N387"/>
<dbReference type="InterPro" id="IPR000980">
    <property type="entry name" value="SH2"/>
</dbReference>
<organism evidence="13 14">
    <name type="scientific">Ditylenchus destructor</name>
    <dbReference type="NCBI Taxonomy" id="166010"/>
    <lineage>
        <taxon>Eukaryota</taxon>
        <taxon>Metazoa</taxon>
        <taxon>Ecdysozoa</taxon>
        <taxon>Nematoda</taxon>
        <taxon>Chromadorea</taxon>
        <taxon>Rhabditida</taxon>
        <taxon>Tylenchina</taxon>
        <taxon>Tylenchomorpha</taxon>
        <taxon>Sphaerularioidea</taxon>
        <taxon>Anguinidae</taxon>
        <taxon>Anguininae</taxon>
        <taxon>Ditylenchus</taxon>
    </lineage>
</organism>
<dbReference type="Gene3D" id="1.10.510.10">
    <property type="entry name" value="Transferase(Phosphotransferase) domain 1"/>
    <property type="match status" value="1"/>
</dbReference>
<feature type="compositionally biased region" description="Basic and acidic residues" evidence="10">
    <location>
        <begin position="406"/>
        <end position="447"/>
    </location>
</feature>
<keyword evidence="1 9" id="KW-0808">Transferase</keyword>
<dbReference type="InterPro" id="IPR017441">
    <property type="entry name" value="Protein_kinase_ATP_BS"/>
</dbReference>
<comment type="catalytic activity">
    <reaction evidence="6 9">
        <text>L-tyrosyl-[protein] + ATP = O-phospho-L-tyrosyl-[protein] + ADP + H(+)</text>
        <dbReference type="Rhea" id="RHEA:10596"/>
        <dbReference type="Rhea" id="RHEA-COMP:10136"/>
        <dbReference type="Rhea" id="RHEA-COMP:20101"/>
        <dbReference type="ChEBI" id="CHEBI:15378"/>
        <dbReference type="ChEBI" id="CHEBI:30616"/>
        <dbReference type="ChEBI" id="CHEBI:46858"/>
        <dbReference type="ChEBI" id="CHEBI:61978"/>
        <dbReference type="ChEBI" id="CHEBI:456216"/>
        <dbReference type="EC" id="2.7.10.2"/>
    </reaction>
</comment>
<feature type="region of interest" description="Disordered" evidence="10">
    <location>
        <begin position="406"/>
        <end position="489"/>
    </location>
</feature>
<dbReference type="Pfam" id="PF07714">
    <property type="entry name" value="PK_Tyr_Ser-Thr"/>
    <property type="match status" value="1"/>
</dbReference>
<evidence type="ECO:0000256" key="7">
    <source>
        <dbReference type="PROSITE-ProRule" id="PRU00191"/>
    </source>
</evidence>
<evidence type="ECO:0000256" key="2">
    <source>
        <dbReference type="ARBA" id="ARBA00022741"/>
    </source>
</evidence>
<keyword evidence="3 9" id="KW-0418">Kinase</keyword>
<evidence type="ECO:0000256" key="10">
    <source>
        <dbReference type="SAM" id="MobiDB-lite"/>
    </source>
</evidence>
<evidence type="ECO:0000256" key="9">
    <source>
        <dbReference type="RuleBase" id="RU362096"/>
    </source>
</evidence>
<keyword evidence="14" id="KW-1185">Reference proteome</keyword>
<evidence type="ECO:0000256" key="4">
    <source>
        <dbReference type="ARBA" id="ARBA00022840"/>
    </source>
</evidence>
<dbReference type="InterPro" id="IPR050198">
    <property type="entry name" value="Non-receptor_tyrosine_kinases"/>
</dbReference>
<dbReference type="InterPro" id="IPR036860">
    <property type="entry name" value="SH2_dom_sf"/>
</dbReference>
<keyword evidence="7" id="KW-0727">SH2 domain</keyword>
<evidence type="ECO:0000313" key="14">
    <source>
        <dbReference type="Proteomes" id="UP001201812"/>
    </source>
</evidence>
<dbReference type="FunFam" id="3.30.200.20:FF:000518">
    <property type="entry name" value="Tyrosine-protein kinase"/>
    <property type="match status" value="1"/>
</dbReference>
<dbReference type="InterPro" id="IPR008266">
    <property type="entry name" value="Tyr_kinase_AS"/>
</dbReference>
<keyword evidence="5 9" id="KW-0829">Tyrosine-protein kinase</keyword>
<comment type="caution">
    <text evidence="13">The sequence shown here is derived from an EMBL/GenBank/DDBJ whole genome shotgun (WGS) entry which is preliminary data.</text>
</comment>
<evidence type="ECO:0000313" key="13">
    <source>
        <dbReference type="EMBL" id="KAI1714302.1"/>
    </source>
</evidence>
<dbReference type="CDD" id="cd00192">
    <property type="entry name" value="PTKc"/>
    <property type="match status" value="1"/>
</dbReference>